<accession>A0A5B7ZR84</accession>
<evidence type="ECO:0000256" key="2">
    <source>
        <dbReference type="SAM" id="SignalP"/>
    </source>
</evidence>
<name>A0A5B7ZR84_9GAMM</name>
<dbReference type="KEGG" id="thes:FHQ07_08480"/>
<evidence type="ECO:0000313" key="4">
    <source>
        <dbReference type="Proteomes" id="UP000308149"/>
    </source>
</evidence>
<dbReference type="EMBL" id="CP040871">
    <property type="protein sequence ID" value="QDA57347.1"/>
    <property type="molecule type" value="Genomic_DNA"/>
</dbReference>
<evidence type="ECO:0000313" key="3">
    <source>
        <dbReference type="EMBL" id="QDA57347.1"/>
    </source>
</evidence>
<keyword evidence="4" id="KW-1185">Reference proteome</keyword>
<sequence length="174" mass="17417">MLLLAALPLSACAPATNAPPTEPAVAPNPAAVSTPAPTASAPAETAASANPAPVPQAASDAASIRGAIRDGNRPPPALRICAHPVDGGAPTCTDSPAGATEYRIAVAPGRYFLMGWVQAGALKLIAHAEQIRCIRAPCPPDQLIEVEVAAGEEKTGIDLGGGYVDVPPGWPAKP</sequence>
<feature type="signal peptide" evidence="2">
    <location>
        <begin position="1"/>
        <end position="17"/>
    </location>
</feature>
<feature type="chain" id="PRO_5023095686" description="Carboxypeptidase regulatory-like domain-containing protein" evidence="2">
    <location>
        <begin position="18"/>
        <end position="174"/>
    </location>
</feature>
<gene>
    <name evidence="3" type="ORF">FHQ07_08480</name>
</gene>
<evidence type="ECO:0000256" key="1">
    <source>
        <dbReference type="SAM" id="MobiDB-lite"/>
    </source>
</evidence>
<feature type="compositionally biased region" description="Low complexity" evidence="1">
    <location>
        <begin position="18"/>
        <end position="51"/>
    </location>
</feature>
<keyword evidence="2" id="KW-0732">Signal</keyword>
<feature type="region of interest" description="Disordered" evidence="1">
    <location>
        <begin position="18"/>
        <end position="62"/>
    </location>
</feature>
<organism evidence="3 4">
    <name type="scientific">Thermomonas aquatica</name>
    <dbReference type="NCBI Taxonomy" id="2202149"/>
    <lineage>
        <taxon>Bacteria</taxon>
        <taxon>Pseudomonadati</taxon>
        <taxon>Pseudomonadota</taxon>
        <taxon>Gammaproteobacteria</taxon>
        <taxon>Lysobacterales</taxon>
        <taxon>Lysobacteraceae</taxon>
        <taxon>Thermomonas</taxon>
    </lineage>
</organism>
<dbReference type="RefSeq" id="WP_139716398.1">
    <property type="nucleotide sequence ID" value="NZ_CP040871.1"/>
</dbReference>
<proteinExistence type="predicted"/>
<dbReference type="Proteomes" id="UP000308149">
    <property type="component" value="Chromosome"/>
</dbReference>
<evidence type="ECO:0008006" key="5">
    <source>
        <dbReference type="Google" id="ProtNLM"/>
    </source>
</evidence>
<protein>
    <recommendedName>
        <fullName evidence="5">Carboxypeptidase regulatory-like domain-containing protein</fullName>
    </recommendedName>
</protein>
<reference evidence="3 4" key="1">
    <citation type="submission" date="2019-06" db="EMBL/GenBank/DDBJ databases">
        <title>Thermomonas aquatica sp. nov., isolated from an industrial wastewater treatment plant.</title>
        <authorList>
            <person name="Jeon J.H."/>
            <person name="Park D.-S."/>
        </authorList>
    </citation>
    <scope>NUCLEOTIDE SEQUENCE [LARGE SCALE GENOMIC DNA]</scope>
    <source>
        <strain evidence="3 4">SY21</strain>
    </source>
</reference>
<dbReference type="AlphaFoldDB" id="A0A5B7ZR84"/>